<dbReference type="GO" id="GO:0043565">
    <property type="term" value="F:sequence-specific DNA binding"/>
    <property type="evidence" value="ECO:0007669"/>
    <property type="project" value="InterPro"/>
</dbReference>
<keyword evidence="6" id="KW-1185">Reference proteome</keyword>
<reference evidence="5" key="1">
    <citation type="journal article" date="2014" name="Int. J. Syst. Evol. Microbiol.">
        <title>Complete genome sequence of Corynebacterium casei LMG S-19264T (=DSM 44701T), isolated from a smear-ripened cheese.</title>
        <authorList>
            <consortium name="US DOE Joint Genome Institute (JGI-PGF)"/>
            <person name="Walter F."/>
            <person name="Albersmeier A."/>
            <person name="Kalinowski J."/>
            <person name="Ruckert C."/>
        </authorList>
    </citation>
    <scope>NUCLEOTIDE SEQUENCE</scope>
    <source>
        <strain evidence="5">CGMCC 1.15178</strain>
    </source>
</reference>
<protein>
    <recommendedName>
        <fullName evidence="4">HTH araC/xylS-type domain-containing protein</fullName>
    </recommendedName>
</protein>
<dbReference type="PANTHER" id="PTHR43280:SF2">
    <property type="entry name" value="HTH-TYPE TRANSCRIPTIONAL REGULATOR EXSA"/>
    <property type="match status" value="1"/>
</dbReference>
<dbReference type="InterPro" id="IPR003313">
    <property type="entry name" value="AraC-bd"/>
</dbReference>
<evidence type="ECO:0000256" key="1">
    <source>
        <dbReference type="ARBA" id="ARBA00023015"/>
    </source>
</evidence>
<dbReference type="GO" id="GO:0003700">
    <property type="term" value="F:DNA-binding transcription factor activity"/>
    <property type="evidence" value="ECO:0007669"/>
    <property type="project" value="InterPro"/>
</dbReference>
<dbReference type="SUPFAM" id="SSF46689">
    <property type="entry name" value="Homeodomain-like"/>
    <property type="match status" value="1"/>
</dbReference>
<evidence type="ECO:0000256" key="2">
    <source>
        <dbReference type="ARBA" id="ARBA00023125"/>
    </source>
</evidence>
<dbReference type="EMBL" id="BMHP01000003">
    <property type="protein sequence ID" value="GGD77546.1"/>
    <property type="molecule type" value="Genomic_DNA"/>
</dbReference>
<evidence type="ECO:0000256" key="3">
    <source>
        <dbReference type="ARBA" id="ARBA00023163"/>
    </source>
</evidence>
<comment type="caution">
    <text evidence="5">The sequence shown here is derived from an EMBL/GenBank/DDBJ whole genome shotgun (WGS) entry which is preliminary data.</text>
</comment>
<keyword evidence="1" id="KW-0805">Transcription regulation</keyword>
<dbReference type="InterPro" id="IPR009057">
    <property type="entry name" value="Homeodomain-like_sf"/>
</dbReference>
<proteinExistence type="predicted"/>
<dbReference type="PANTHER" id="PTHR43280">
    <property type="entry name" value="ARAC-FAMILY TRANSCRIPTIONAL REGULATOR"/>
    <property type="match status" value="1"/>
</dbReference>
<reference evidence="5" key="2">
    <citation type="submission" date="2020-09" db="EMBL/GenBank/DDBJ databases">
        <authorList>
            <person name="Sun Q."/>
            <person name="Zhou Y."/>
        </authorList>
    </citation>
    <scope>NUCLEOTIDE SEQUENCE</scope>
    <source>
        <strain evidence="5">CGMCC 1.15178</strain>
    </source>
</reference>
<dbReference type="AlphaFoldDB" id="A0A916Z5C9"/>
<gene>
    <name evidence="5" type="ORF">GCM10010911_39480</name>
</gene>
<dbReference type="Gene3D" id="2.60.120.10">
    <property type="entry name" value="Jelly Rolls"/>
    <property type="match status" value="1"/>
</dbReference>
<dbReference type="SUPFAM" id="SSF51182">
    <property type="entry name" value="RmlC-like cupins"/>
    <property type="match status" value="1"/>
</dbReference>
<dbReference type="Pfam" id="PF02311">
    <property type="entry name" value="AraC_binding"/>
    <property type="match status" value="1"/>
</dbReference>
<dbReference type="PROSITE" id="PS01124">
    <property type="entry name" value="HTH_ARAC_FAMILY_2"/>
    <property type="match status" value="1"/>
</dbReference>
<evidence type="ECO:0000259" key="4">
    <source>
        <dbReference type="PROSITE" id="PS01124"/>
    </source>
</evidence>
<dbReference type="InterPro" id="IPR014710">
    <property type="entry name" value="RmlC-like_jellyroll"/>
</dbReference>
<evidence type="ECO:0000313" key="6">
    <source>
        <dbReference type="Proteomes" id="UP000612456"/>
    </source>
</evidence>
<dbReference type="Gene3D" id="1.10.10.60">
    <property type="entry name" value="Homeodomain-like"/>
    <property type="match status" value="2"/>
</dbReference>
<sequence length="303" mass="34115">MFELEFAMSHLARLQASVNGSLAVNGANVEIIEIIVEHPLGADQCPLHSHTWFEFNYICEGTMQSSFGGPMIEVGPGSFFLIPPGMVHSHCYVPEAPHWGICIRWTLAGDAPDGAREERGDKQDAFAQLERLRGWNPGCYKDDMGIGLLLLRMFQEASREHSQLSLQLTLLQLLLALAGVGEPQEHVPTSSDYSNAALLRKIEIYLNDDQRRKINVHELAASLHMSYGNLARKYKQLTGQTIMDRMLSIRLERSKEMLLSTDNRIQDISKIAGFSNLYYFSRVFKESFGISPSKYRAAHTARK</sequence>
<dbReference type="Pfam" id="PF12833">
    <property type="entry name" value="HTH_18"/>
    <property type="match status" value="1"/>
</dbReference>
<evidence type="ECO:0000313" key="5">
    <source>
        <dbReference type="EMBL" id="GGD77546.1"/>
    </source>
</evidence>
<dbReference type="InterPro" id="IPR011051">
    <property type="entry name" value="RmlC_Cupin_sf"/>
</dbReference>
<accession>A0A916Z5C9</accession>
<name>A0A916Z5C9_9BACL</name>
<dbReference type="PRINTS" id="PR00032">
    <property type="entry name" value="HTHARAC"/>
</dbReference>
<keyword evidence="3" id="KW-0804">Transcription</keyword>
<dbReference type="InterPro" id="IPR020449">
    <property type="entry name" value="Tscrpt_reg_AraC-type_HTH"/>
</dbReference>
<dbReference type="RefSeq" id="WP_188994133.1">
    <property type="nucleotide sequence ID" value="NZ_BMHP01000003.1"/>
</dbReference>
<dbReference type="Proteomes" id="UP000612456">
    <property type="component" value="Unassembled WGS sequence"/>
</dbReference>
<dbReference type="SMART" id="SM00342">
    <property type="entry name" value="HTH_ARAC"/>
    <property type="match status" value="1"/>
</dbReference>
<feature type="domain" description="HTH araC/xylS-type" evidence="4">
    <location>
        <begin position="200"/>
        <end position="298"/>
    </location>
</feature>
<dbReference type="InterPro" id="IPR018060">
    <property type="entry name" value="HTH_AraC"/>
</dbReference>
<keyword evidence="2" id="KW-0238">DNA-binding</keyword>
<organism evidence="5 6">
    <name type="scientific">Paenibacillus nasutitermitis</name>
    <dbReference type="NCBI Taxonomy" id="1652958"/>
    <lineage>
        <taxon>Bacteria</taxon>
        <taxon>Bacillati</taxon>
        <taxon>Bacillota</taxon>
        <taxon>Bacilli</taxon>
        <taxon>Bacillales</taxon>
        <taxon>Paenibacillaceae</taxon>
        <taxon>Paenibacillus</taxon>
    </lineage>
</organism>